<dbReference type="AlphaFoldDB" id="A0A2I0A6P9"/>
<keyword evidence="3" id="KW-1185">Reference proteome</keyword>
<evidence type="ECO:0000313" key="3">
    <source>
        <dbReference type="Proteomes" id="UP000236161"/>
    </source>
</evidence>
<dbReference type="EMBL" id="KZ452014">
    <property type="protein sequence ID" value="PKA51206.1"/>
    <property type="molecule type" value="Genomic_DNA"/>
</dbReference>
<dbReference type="Proteomes" id="UP000236161">
    <property type="component" value="Unassembled WGS sequence"/>
</dbReference>
<evidence type="ECO:0000313" key="2">
    <source>
        <dbReference type="EMBL" id="PKA51206.1"/>
    </source>
</evidence>
<protein>
    <submittedName>
        <fullName evidence="2">Uncharacterized protein</fullName>
    </submittedName>
</protein>
<name>A0A2I0A6P9_9ASPA</name>
<evidence type="ECO:0000256" key="1">
    <source>
        <dbReference type="SAM" id="MobiDB-lite"/>
    </source>
</evidence>
<accession>A0A2I0A6P9</accession>
<organism evidence="2 3">
    <name type="scientific">Apostasia shenzhenica</name>
    <dbReference type="NCBI Taxonomy" id="1088818"/>
    <lineage>
        <taxon>Eukaryota</taxon>
        <taxon>Viridiplantae</taxon>
        <taxon>Streptophyta</taxon>
        <taxon>Embryophyta</taxon>
        <taxon>Tracheophyta</taxon>
        <taxon>Spermatophyta</taxon>
        <taxon>Magnoliopsida</taxon>
        <taxon>Liliopsida</taxon>
        <taxon>Asparagales</taxon>
        <taxon>Orchidaceae</taxon>
        <taxon>Apostasioideae</taxon>
        <taxon>Apostasia</taxon>
    </lineage>
</organism>
<reference evidence="2 3" key="1">
    <citation type="journal article" date="2017" name="Nature">
        <title>The Apostasia genome and the evolution of orchids.</title>
        <authorList>
            <person name="Zhang G.Q."/>
            <person name="Liu K.W."/>
            <person name="Li Z."/>
            <person name="Lohaus R."/>
            <person name="Hsiao Y.Y."/>
            <person name="Niu S.C."/>
            <person name="Wang J.Y."/>
            <person name="Lin Y.C."/>
            <person name="Xu Q."/>
            <person name="Chen L.J."/>
            <person name="Yoshida K."/>
            <person name="Fujiwara S."/>
            <person name="Wang Z.W."/>
            <person name="Zhang Y.Q."/>
            <person name="Mitsuda N."/>
            <person name="Wang M."/>
            <person name="Liu G.H."/>
            <person name="Pecoraro L."/>
            <person name="Huang H.X."/>
            <person name="Xiao X.J."/>
            <person name="Lin M."/>
            <person name="Wu X.Y."/>
            <person name="Wu W.L."/>
            <person name="Chen Y.Y."/>
            <person name="Chang S.B."/>
            <person name="Sakamoto S."/>
            <person name="Ohme-Takagi M."/>
            <person name="Yagi M."/>
            <person name="Zeng S.J."/>
            <person name="Shen C.Y."/>
            <person name="Yeh C.M."/>
            <person name="Luo Y.B."/>
            <person name="Tsai W.C."/>
            <person name="Van de Peer Y."/>
            <person name="Liu Z.J."/>
        </authorList>
    </citation>
    <scope>NUCLEOTIDE SEQUENCE [LARGE SCALE GENOMIC DNA]</scope>
    <source>
        <strain evidence="3">cv. Shenzhen</strain>
        <tissue evidence="2">Stem</tissue>
    </source>
</reference>
<sequence>MSEASEKKEILGGDGGQIPATGGGGAAGQHGVGDGQSRGRGGGEEDNGEGGGEGNPLGKENVVDVSFETPEDLEGPGEDDAAHTELSHGAGESEDDENTEVSWETAAFRRCKLQRPMSSHDDGDDGRSGGKHVGRKQVKQLGGRRAG</sequence>
<feature type="compositionally biased region" description="Acidic residues" evidence="1">
    <location>
        <begin position="69"/>
        <end position="79"/>
    </location>
</feature>
<feature type="compositionally biased region" description="Basic and acidic residues" evidence="1">
    <location>
        <begin position="1"/>
        <end position="11"/>
    </location>
</feature>
<proteinExistence type="predicted"/>
<gene>
    <name evidence="2" type="ORF">AXF42_Ash010646</name>
</gene>
<feature type="compositionally biased region" description="Basic residues" evidence="1">
    <location>
        <begin position="129"/>
        <end position="138"/>
    </location>
</feature>
<feature type="region of interest" description="Disordered" evidence="1">
    <location>
        <begin position="1"/>
        <end position="147"/>
    </location>
</feature>
<feature type="compositionally biased region" description="Basic and acidic residues" evidence="1">
    <location>
        <begin position="118"/>
        <end position="128"/>
    </location>
</feature>
<feature type="compositionally biased region" description="Gly residues" evidence="1">
    <location>
        <begin position="12"/>
        <end position="40"/>
    </location>
</feature>